<dbReference type="AlphaFoldDB" id="A0A7W7G9Z9"/>
<accession>A0A7W7G9Z9</accession>
<keyword evidence="2" id="KW-1185">Reference proteome</keyword>
<dbReference type="Proteomes" id="UP000542210">
    <property type="component" value="Unassembled WGS sequence"/>
</dbReference>
<organism evidence="1 2">
    <name type="scientific">Sphaerisporangium siamense</name>
    <dbReference type="NCBI Taxonomy" id="795645"/>
    <lineage>
        <taxon>Bacteria</taxon>
        <taxon>Bacillati</taxon>
        <taxon>Actinomycetota</taxon>
        <taxon>Actinomycetes</taxon>
        <taxon>Streptosporangiales</taxon>
        <taxon>Streptosporangiaceae</taxon>
        <taxon>Sphaerisporangium</taxon>
    </lineage>
</organism>
<comment type="caution">
    <text evidence="1">The sequence shown here is derived from an EMBL/GenBank/DDBJ whole genome shotgun (WGS) entry which is preliminary data.</text>
</comment>
<dbReference type="EMBL" id="JACHND010000001">
    <property type="protein sequence ID" value="MBB4703388.1"/>
    <property type="molecule type" value="Genomic_DNA"/>
</dbReference>
<evidence type="ECO:0000313" key="2">
    <source>
        <dbReference type="Proteomes" id="UP000542210"/>
    </source>
</evidence>
<evidence type="ECO:0000313" key="1">
    <source>
        <dbReference type="EMBL" id="MBB4703388.1"/>
    </source>
</evidence>
<protein>
    <submittedName>
        <fullName evidence="1">Uncharacterized protein</fullName>
    </submittedName>
</protein>
<name>A0A7W7G9Z9_9ACTN</name>
<sequence>MGGGLEERLRAVLDGPDSPLTALARAVLTGTQAALASGAGAAGPGDPARAACAALADELAALLAGAPAIPSAAHSMAPSIALSVAPAEPHDRGSGPLAELAHAFMADPRVAAYLGRSSVVKHADVDTWRALWTACLRLDPAVADEWRDRARAIRDERLNGAGPATWLELPGAVPRVLVEPAPALATPGIREAPGGPRDPDVAEALGPDGDDGLAVLATQVVRIAQVDPTTCHALEGLRTSGLHPLDDPRTWNAYRTELHRRLGALAGAEPGTPAALRAHRLVDEALCSIVHRPPAHPASWWGGVADRSRRLLEEHVLRARATGVDAEVKVLEIRPYADLQGYTGNRDIAYRAGDPRSGEILACLRTWLRVGEDRLPGRVIYGRE</sequence>
<proteinExistence type="predicted"/>
<dbReference type="RefSeq" id="WP_184883785.1">
    <property type="nucleotide sequence ID" value="NZ_BOOV01000029.1"/>
</dbReference>
<reference evidence="1 2" key="1">
    <citation type="submission" date="2020-08" db="EMBL/GenBank/DDBJ databases">
        <title>Sequencing the genomes of 1000 actinobacteria strains.</title>
        <authorList>
            <person name="Klenk H.-P."/>
        </authorList>
    </citation>
    <scope>NUCLEOTIDE SEQUENCE [LARGE SCALE GENOMIC DNA]</scope>
    <source>
        <strain evidence="1 2">DSM 45784</strain>
    </source>
</reference>
<gene>
    <name evidence="1" type="ORF">BJ982_004932</name>
</gene>